<dbReference type="InterPro" id="IPR036291">
    <property type="entry name" value="NAD(P)-bd_dom_sf"/>
</dbReference>
<dbReference type="Gene3D" id="3.40.50.720">
    <property type="entry name" value="NAD(P)-binding Rossmann-like Domain"/>
    <property type="match status" value="1"/>
</dbReference>
<evidence type="ECO:0000313" key="7">
    <source>
        <dbReference type="EMBL" id="GAA0367736.1"/>
    </source>
</evidence>
<comment type="similarity">
    <text evidence="1 4 5">Belongs to the Glu/Leu/Phe/Val dehydrogenases family.</text>
</comment>
<name>A0ABN0XM85_9LACT</name>
<comment type="caution">
    <text evidence="7">The sequence shown here is derived from an EMBL/GenBank/DDBJ whole genome shotgun (WGS) entry which is preliminary data.</text>
</comment>
<protein>
    <recommendedName>
        <fullName evidence="2 4">Glutamate dehydrogenase</fullName>
    </recommendedName>
</protein>
<evidence type="ECO:0000256" key="3">
    <source>
        <dbReference type="ARBA" id="ARBA00023002"/>
    </source>
</evidence>
<keyword evidence="8" id="KW-1185">Reference proteome</keyword>
<dbReference type="InterPro" id="IPR006096">
    <property type="entry name" value="Glu/Leu/Phe/Val/Trp_DH_C"/>
</dbReference>
<evidence type="ECO:0000259" key="6">
    <source>
        <dbReference type="SMART" id="SM00839"/>
    </source>
</evidence>
<dbReference type="InterPro" id="IPR006095">
    <property type="entry name" value="Glu/Leu/Phe/Val/Trp_DH"/>
</dbReference>
<dbReference type="InterPro" id="IPR014362">
    <property type="entry name" value="Glu_DH"/>
</dbReference>
<dbReference type="PRINTS" id="PR00082">
    <property type="entry name" value="GLFDHDRGNASE"/>
</dbReference>
<evidence type="ECO:0000256" key="4">
    <source>
        <dbReference type="PIRNR" id="PIRNR000185"/>
    </source>
</evidence>
<sequence>MTENTTTQLIQKVADYLKEVDTESLSDWGEERNDFIQMGGDYLKGVDKVISGDLRIIKDDGSVGTYPAFRVQHNNVAGYYKGGIRFSTGVHQSEVETLSMLMTLKNALHDLPYGGGKGGVHIDVRQHSKRELMEVSKAYVRLLQNDIGPYRDIPAPDVGSGAEVMDWMTEEYKALHPKEPFINTFTGKSIANGGAQGRAESTGIGTFTSYFYLVEAVMNGTLPVNEEHAEKKERIKEIASKEEPISVAIQGFGNLSRAAAMEAERCETPHRVVAVSDSRSTVYSKAGLPVEPLASFKMKHDRLPNEEELKELEIEAEVLDPKEVLTLDCDVLILGAIEDQITAENQADIQATILVEGANGPINQDADAYLESKGKVIIPDVLANAGGVTVSYFEWIQGTTNEVKSKTDILNDMNSRMKDVSHRVYTAYFNSENGETMRFLCYKLAFVRLIDLMKRTGKLM</sequence>
<gene>
    <name evidence="7" type="ORF">GCM10008932_19490</name>
</gene>
<dbReference type="EMBL" id="BAAACW010000128">
    <property type="protein sequence ID" value="GAA0367736.1"/>
    <property type="molecule type" value="Genomic_DNA"/>
</dbReference>
<dbReference type="SUPFAM" id="SSF53223">
    <property type="entry name" value="Aminoacid dehydrogenase-like, N-terminal domain"/>
    <property type="match status" value="1"/>
</dbReference>
<dbReference type="InterPro" id="IPR046346">
    <property type="entry name" value="Aminoacid_DH-like_N_sf"/>
</dbReference>
<dbReference type="PANTHER" id="PTHR11606">
    <property type="entry name" value="GLUTAMATE DEHYDROGENASE"/>
    <property type="match status" value="1"/>
</dbReference>
<dbReference type="SMART" id="SM00839">
    <property type="entry name" value="ELFV_dehydrog"/>
    <property type="match status" value="1"/>
</dbReference>
<dbReference type="Proteomes" id="UP001501166">
    <property type="component" value="Unassembled WGS sequence"/>
</dbReference>
<evidence type="ECO:0000256" key="2">
    <source>
        <dbReference type="ARBA" id="ARBA00012896"/>
    </source>
</evidence>
<dbReference type="SUPFAM" id="SSF51735">
    <property type="entry name" value="NAD(P)-binding Rossmann-fold domains"/>
    <property type="match status" value="1"/>
</dbReference>
<dbReference type="PANTHER" id="PTHR11606:SF13">
    <property type="entry name" value="GLUTAMATE DEHYDROGENASE 1, MITOCHONDRIAL"/>
    <property type="match status" value="1"/>
</dbReference>
<accession>A0ABN0XM85</accession>
<dbReference type="PIRSF" id="PIRSF000185">
    <property type="entry name" value="Glu_DH"/>
    <property type="match status" value="1"/>
</dbReference>
<feature type="domain" description="Glutamate/phenylalanine/leucine/valine/L-tryptophan dehydrogenase C-terminal" evidence="6">
    <location>
        <begin position="216"/>
        <end position="457"/>
    </location>
</feature>
<dbReference type="Pfam" id="PF02812">
    <property type="entry name" value="ELFV_dehydrog_N"/>
    <property type="match status" value="1"/>
</dbReference>
<reference evidence="7 8" key="1">
    <citation type="journal article" date="2019" name="Int. J. Syst. Evol. Microbiol.">
        <title>The Global Catalogue of Microorganisms (GCM) 10K type strain sequencing project: providing services to taxonomists for standard genome sequencing and annotation.</title>
        <authorList>
            <consortium name="The Broad Institute Genomics Platform"/>
            <consortium name="The Broad Institute Genome Sequencing Center for Infectious Disease"/>
            <person name="Wu L."/>
            <person name="Ma J."/>
        </authorList>
    </citation>
    <scope>NUCLEOTIDE SEQUENCE [LARGE SCALE GENOMIC DNA]</scope>
    <source>
        <strain evidence="7 8">JCM 12662</strain>
    </source>
</reference>
<proteinExistence type="inferred from homology"/>
<keyword evidence="3 4" id="KW-0560">Oxidoreductase</keyword>
<evidence type="ECO:0000256" key="1">
    <source>
        <dbReference type="ARBA" id="ARBA00006382"/>
    </source>
</evidence>
<evidence type="ECO:0000313" key="8">
    <source>
        <dbReference type="Proteomes" id="UP001501166"/>
    </source>
</evidence>
<dbReference type="RefSeq" id="WP_343756170.1">
    <property type="nucleotide sequence ID" value="NZ_BAAACW010000128.1"/>
</dbReference>
<evidence type="ECO:0000256" key="5">
    <source>
        <dbReference type="RuleBase" id="RU004417"/>
    </source>
</evidence>
<organism evidence="7 8">
    <name type="scientific">Alkalibacterium iburiense</name>
    <dbReference type="NCBI Taxonomy" id="290589"/>
    <lineage>
        <taxon>Bacteria</taxon>
        <taxon>Bacillati</taxon>
        <taxon>Bacillota</taxon>
        <taxon>Bacilli</taxon>
        <taxon>Lactobacillales</taxon>
        <taxon>Carnobacteriaceae</taxon>
        <taxon>Alkalibacterium</taxon>
    </lineage>
</organism>
<dbReference type="InterPro" id="IPR006097">
    <property type="entry name" value="Glu/Leu/Phe/Val/Trp_DH_dimer"/>
</dbReference>
<dbReference type="Pfam" id="PF00208">
    <property type="entry name" value="ELFV_dehydrog"/>
    <property type="match status" value="1"/>
</dbReference>
<dbReference type="Gene3D" id="3.40.50.10860">
    <property type="entry name" value="Leucine Dehydrogenase, chain A, domain 1"/>
    <property type="match status" value="1"/>
</dbReference>